<name>A0A410H3X9_9GAMM</name>
<organism evidence="1 2">
    <name type="scientific">Hydrogenovibrio thermophilus</name>
    <dbReference type="NCBI Taxonomy" id="265883"/>
    <lineage>
        <taxon>Bacteria</taxon>
        <taxon>Pseudomonadati</taxon>
        <taxon>Pseudomonadota</taxon>
        <taxon>Gammaproteobacteria</taxon>
        <taxon>Thiotrichales</taxon>
        <taxon>Piscirickettsiaceae</taxon>
        <taxon>Hydrogenovibrio</taxon>
    </lineage>
</organism>
<proteinExistence type="predicted"/>
<dbReference type="AlphaFoldDB" id="A0A410H3X9"/>
<dbReference type="InterPro" id="IPR036265">
    <property type="entry name" value="HIT-like_sf"/>
</dbReference>
<dbReference type="RefSeq" id="WP_128385044.1">
    <property type="nucleotide sequence ID" value="NZ_CP035033.1"/>
</dbReference>
<dbReference type="Proteomes" id="UP000285478">
    <property type="component" value="Chromosome"/>
</dbReference>
<evidence type="ECO:0000313" key="2">
    <source>
        <dbReference type="Proteomes" id="UP000285478"/>
    </source>
</evidence>
<dbReference type="Gene3D" id="3.30.428.10">
    <property type="entry name" value="HIT-like"/>
    <property type="match status" value="1"/>
</dbReference>
<accession>A0A410H3X9</accession>
<gene>
    <name evidence="1" type="ORF">EPV75_08105</name>
</gene>
<evidence type="ECO:0000313" key="1">
    <source>
        <dbReference type="EMBL" id="QAB15629.1"/>
    </source>
</evidence>
<reference evidence="1 2" key="1">
    <citation type="journal article" date="2018" name="Environ. Microbiol.">
        <title>Genomes of ubiquitous marine and hypersaline Hydrogenovibrio, Thiomicrorhabdus and Thiomicrospira spp. encode a diversity of mechanisms to sustain chemolithoautotrophy in heterogeneous environments.</title>
        <authorList>
            <person name="Scott K.M."/>
            <person name="Williams J."/>
            <person name="Porter C.M.B."/>
            <person name="Russel S."/>
            <person name="Harmer T.L."/>
            <person name="Paul J.H."/>
            <person name="Antonen K.M."/>
            <person name="Bridges M.K."/>
            <person name="Camper G.J."/>
            <person name="Campla C.K."/>
            <person name="Casella L.G."/>
            <person name="Chase E."/>
            <person name="Conrad J.W."/>
            <person name="Cruz M.C."/>
            <person name="Dunlap D.S."/>
            <person name="Duran L."/>
            <person name="Fahsbender E.M."/>
            <person name="Goldsmith D.B."/>
            <person name="Keeley R.F."/>
            <person name="Kondoff M.R."/>
            <person name="Kussy B.I."/>
            <person name="Lane M.K."/>
            <person name="Lawler S."/>
            <person name="Leigh B.A."/>
            <person name="Lewis C."/>
            <person name="Lostal L.M."/>
            <person name="Marking D."/>
            <person name="Mancera P.A."/>
            <person name="McClenthan E.C."/>
            <person name="McIntyre E.A."/>
            <person name="Mine J.A."/>
            <person name="Modi S."/>
            <person name="Moore B.D."/>
            <person name="Morgan W.A."/>
            <person name="Nelson K.M."/>
            <person name="Nguyen K.N."/>
            <person name="Ogburn N."/>
            <person name="Parrino D.G."/>
            <person name="Pedapudi A.D."/>
            <person name="Pelham R.P."/>
            <person name="Preece A.M."/>
            <person name="Rampersad E.A."/>
            <person name="Richardson J.C."/>
            <person name="Rodgers C.M."/>
            <person name="Schaffer B.L."/>
            <person name="Sheridan N.E."/>
            <person name="Solone M.R."/>
            <person name="Staley Z.R."/>
            <person name="Tabuchi M."/>
            <person name="Waide R.J."/>
            <person name="Wanjugi P.W."/>
            <person name="Young S."/>
            <person name="Clum A."/>
            <person name="Daum C."/>
            <person name="Huntemann M."/>
            <person name="Ivanova N."/>
            <person name="Kyrpides N."/>
            <person name="Mikhailova N."/>
            <person name="Palaniappan K."/>
            <person name="Pillay M."/>
            <person name="Reddy T.B.K."/>
            <person name="Shapiro N."/>
            <person name="Stamatis D."/>
            <person name="Varghese N."/>
            <person name="Woyke T."/>
            <person name="Boden R."/>
            <person name="Freyermuth S.K."/>
            <person name="Kerfeld C.A."/>
        </authorList>
    </citation>
    <scope>NUCLEOTIDE SEQUENCE [LARGE SCALE GENOMIC DNA]</scope>
    <source>
        <strain evidence="1 2">JR-2</strain>
    </source>
</reference>
<dbReference type="EMBL" id="CP035033">
    <property type="protein sequence ID" value="QAB15629.1"/>
    <property type="molecule type" value="Genomic_DNA"/>
</dbReference>
<dbReference type="SUPFAM" id="SSF54197">
    <property type="entry name" value="HIT-like"/>
    <property type="match status" value="1"/>
</dbReference>
<dbReference type="KEGG" id="htr:EPV75_08105"/>
<keyword evidence="2" id="KW-1185">Reference proteome</keyword>
<sequence>MDIIITDHSPENLEDKFENHFLYQNSDYAIMCESTEIPWLQFIPNRPVTPDYAGQLYAKMVALAEYLRSEGFGEHYNIAKIGNKLPYYHIHLVMRNQNDQAWPETIWGLDLKEDVSVIERFKTCLEPYFAQA</sequence>
<evidence type="ECO:0008006" key="3">
    <source>
        <dbReference type="Google" id="ProtNLM"/>
    </source>
</evidence>
<protein>
    <recommendedName>
        <fullName evidence="3">HIT family protein</fullName>
    </recommendedName>
</protein>